<evidence type="ECO:0000256" key="2">
    <source>
        <dbReference type="SAM" id="MobiDB-lite"/>
    </source>
</evidence>
<evidence type="ECO:0000313" key="3">
    <source>
        <dbReference type="EMBL" id="VEN39390.1"/>
    </source>
</evidence>
<keyword evidence="4" id="KW-1185">Reference proteome</keyword>
<dbReference type="Proteomes" id="UP000410492">
    <property type="component" value="Unassembled WGS sequence"/>
</dbReference>
<dbReference type="Pfam" id="PF13879">
    <property type="entry name" value="Hmw_CFAP97"/>
    <property type="match status" value="1"/>
</dbReference>
<organism evidence="3 4">
    <name type="scientific">Callosobruchus maculatus</name>
    <name type="common">Southern cowpea weevil</name>
    <name type="synonym">Pulse bruchid</name>
    <dbReference type="NCBI Taxonomy" id="64391"/>
    <lineage>
        <taxon>Eukaryota</taxon>
        <taxon>Metazoa</taxon>
        <taxon>Ecdysozoa</taxon>
        <taxon>Arthropoda</taxon>
        <taxon>Hexapoda</taxon>
        <taxon>Insecta</taxon>
        <taxon>Pterygota</taxon>
        <taxon>Neoptera</taxon>
        <taxon>Endopterygota</taxon>
        <taxon>Coleoptera</taxon>
        <taxon>Polyphaga</taxon>
        <taxon>Cucujiformia</taxon>
        <taxon>Chrysomeloidea</taxon>
        <taxon>Chrysomelidae</taxon>
        <taxon>Bruchinae</taxon>
        <taxon>Bruchini</taxon>
        <taxon>Callosobruchus</taxon>
    </lineage>
</organism>
<dbReference type="InterPro" id="IPR038791">
    <property type="entry name" value="Cfap97/Hemingway"/>
</dbReference>
<dbReference type="OrthoDB" id="515313at2759"/>
<evidence type="ECO:0000256" key="1">
    <source>
        <dbReference type="ARBA" id="ARBA00008315"/>
    </source>
</evidence>
<evidence type="ECO:0008006" key="5">
    <source>
        <dbReference type="Google" id="ProtNLM"/>
    </source>
</evidence>
<evidence type="ECO:0000313" key="4">
    <source>
        <dbReference type="Proteomes" id="UP000410492"/>
    </source>
</evidence>
<proteinExistence type="inferred from homology"/>
<name>A0A653BV91_CALMS</name>
<dbReference type="EMBL" id="CAACVG010005498">
    <property type="protein sequence ID" value="VEN39390.1"/>
    <property type="molecule type" value="Genomic_DNA"/>
</dbReference>
<dbReference type="AlphaFoldDB" id="A0A653BV91"/>
<dbReference type="PANTHER" id="PTHR23035">
    <property type="entry name" value="CILIA- AND FLAGELLA-ASSOCIATED PROTEIN 97-RELATED"/>
    <property type="match status" value="1"/>
</dbReference>
<protein>
    <recommendedName>
        <fullName evidence="5">Cilia- and flagella-associated protein 97</fullName>
    </recommendedName>
</protein>
<dbReference type="InterPro" id="IPR029488">
    <property type="entry name" value="Hmw/CFAP97"/>
</dbReference>
<sequence>MDDLTSKLNNCDTCDCIQNGLAIAVIEETGSVDGEGNSELEKNEYSGNEDVNEQEYLNDSFEQDDDLSDYVPTPSEIQRVGRSCTEVRYIPNKTFSSGALWEIERNNKILMQKIVSNSKRKNQYVTAPKRAPVNIVSSAAINRRKFNEKIARDNQILLRKIQNVKPCLTRK</sequence>
<comment type="similarity">
    <text evidence="1">Belongs to the CFAP97 family.</text>
</comment>
<feature type="region of interest" description="Disordered" evidence="2">
    <location>
        <begin position="32"/>
        <end position="51"/>
    </location>
</feature>
<gene>
    <name evidence="3" type="ORF">CALMAC_LOCUS3938</name>
</gene>
<accession>A0A653BV91</accession>
<reference evidence="3 4" key="1">
    <citation type="submission" date="2019-01" db="EMBL/GenBank/DDBJ databases">
        <authorList>
            <person name="Sayadi A."/>
        </authorList>
    </citation>
    <scope>NUCLEOTIDE SEQUENCE [LARGE SCALE GENOMIC DNA]</scope>
</reference>